<dbReference type="GeneID" id="9093263"/>
<protein>
    <submittedName>
        <fullName evidence="2">Uncharacterized protein</fullName>
    </submittedName>
</protein>
<name>C1HBD6_PARBA</name>
<dbReference type="KEGG" id="pbl:PAAG_08077"/>
<feature type="region of interest" description="Disordered" evidence="1">
    <location>
        <begin position="1"/>
        <end position="31"/>
    </location>
</feature>
<accession>C1HBD6</accession>
<dbReference type="Proteomes" id="UP000002059">
    <property type="component" value="Partially assembled WGS sequence"/>
</dbReference>
<dbReference type="HOGENOM" id="CLU_2961425_0_0_1"/>
<organism evidence="2 3">
    <name type="scientific">Paracoccidioides lutzii (strain ATCC MYA-826 / Pb01)</name>
    <name type="common">Paracoccidioides brasiliensis</name>
    <dbReference type="NCBI Taxonomy" id="502779"/>
    <lineage>
        <taxon>Eukaryota</taxon>
        <taxon>Fungi</taxon>
        <taxon>Dikarya</taxon>
        <taxon>Ascomycota</taxon>
        <taxon>Pezizomycotina</taxon>
        <taxon>Eurotiomycetes</taxon>
        <taxon>Eurotiomycetidae</taxon>
        <taxon>Onygenales</taxon>
        <taxon>Ajellomycetaceae</taxon>
        <taxon>Paracoccidioides</taxon>
    </lineage>
</organism>
<dbReference type="RefSeq" id="XP_015700853.1">
    <property type="nucleotide sequence ID" value="XM_015846418.1"/>
</dbReference>
<dbReference type="EMBL" id="KN294020">
    <property type="protein sequence ID" value="EEH37659.2"/>
    <property type="molecule type" value="Genomic_DNA"/>
</dbReference>
<gene>
    <name evidence="2" type="ORF">PAAG_08077</name>
</gene>
<keyword evidence="3" id="KW-1185">Reference proteome</keyword>
<proteinExistence type="predicted"/>
<sequence length="59" mass="6285">MTPKQPAMDPERVRSSLASEHAASHQQEGISELGASPLVSVFAQIKHSPPRHASAQVKA</sequence>
<evidence type="ECO:0000313" key="3">
    <source>
        <dbReference type="Proteomes" id="UP000002059"/>
    </source>
</evidence>
<evidence type="ECO:0000313" key="2">
    <source>
        <dbReference type="EMBL" id="EEH37659.2"/>
    </source>
</evidence>
<evidence type="ECO:0000256" key="1">
    <source>
        <dbReference type="SAM" id="MobiDB-lite"/>
    </source>
</evidence>
<dbReference type="AlphaFoldDB" id="C1HBD6"/>
<dbReference type="VEuPathDB" id="FungiDB:PAAG_08077"/>
<reference evidence="2 3" key="1">
    <citation type="journal article" date="2011" name="PLoS Genet.">
        <title>Comparative genomic analysis of human fungal pathogens causing paracoccidioidomycosis.</title>
        <authorList>
            <person name="Desjardins C.A."/>
            <person name="Champion M.D."/>
            <person name="Holder J.W."/>
            <person name="Muszewska A."/>
            <person name="Goldberg J."/>
            <person name="Bailao A.M."/>
            <person name="Brigido M.M."/>
            <person name="Ferreira M.E."/>
            <person name="Garcia A.M."/>
            <person name="Grynberg M."/>
            <person name="Gujja S."/>
            <person name="Heiman D.I."/>
            <person name="Henn M.R."/>
            <person name="Kodira C.D."/>
            <person name="Leon-Narvaez H."/>
            <person name="Longo L.V."/>
            <person name="Ma L.J."/>
            <person name="Malavazi I."/>
            <person name="Matsuo A.L."/>
            <person name="Morais F.V."/>
            <person name="Pereira M."/>
            <person name="Rodriguez-Brito S."/>
            <person name="Sakthikumar S."/>
            <person name="Salem-Izacc S.M."/>
            <person name="Sykes S.M."/>
            <person name="Teixeira M.M."/>
            <person name="Vallejo M.C."/>
            <person name="Walter M.E."/>
            <person name="Yandava C."/>
            <person name="Young S."/>
            <person name="Zeng Q."/>
            <person name="Zucker J."/>
            <person name="Felipe M.S."/>
            <person name="Goldman G.H."/>
            <person name="Haas B.J."/>
            <person name="McEwen J.G."/>
            <person name="Nino-Vega G."/>
            <person name="Puccia R."/>
            <person name="San-Blas G."/>
            <person name="Soares C.M."/>
            <person name="Birren B.W."/>
            <person name="Cuomo C.A."/>
        </authorList>
    </citation>
    <scope>NUCLEOTIDE SEQUENCE [LARGE SCALE GENOMIC DNA]</scope>
    <source>
        <strain evidence="3">ATCC MYA-826 / Pb01</strain>
    </source>
</reference>